<dbReference type="InterPro" id="IPR003607">
    <property type="entry name" value="HD/PDEase_dom"/>
</dbReference>
<dbReference type="InterPro" id="IPR004811">
    <property type="entry name" value="RelA/Spo_fam"/>
</dbReference>
<comment type="pathway">
    <text evidence="1">Purine metabolism.</text>
</comment>
<gene>
    <name evidence="5" type="ORF">COT95_02750</name>
</gene>
<evidence type="ECO:0000256" key="2">
    <source>
        <dbReference type="RuleBase" id="RU003847"/>
    </source>
</evidence>
<dbReference type="Gene3D" id="3.30.460.10">
    <property type="entry name" value="Beta Polymerase, domain 2"/>
    <property type="match status" value="1"/>
</dbReference>
<comment type="function">
    <text evidence="2">In eubacteria ppGpp (guanosine 3'-diphosphate 5'-diphosphate) is a mediator of the stringent response that coordinates a variety of cellular activities in response to changes in nutritional abundance.</text>
</comment>
<dbReference type="SMART" id="SM00471">
    <property type="entry name" value="HDc"/>
    <property type="match status" value="1"/>
</dbReference>
<dbReference type="PROSITE" id="PS51880">
    <property type="entry name" value="TGS"/>
    <property type="match status" value="1"/>
</dbReference>
<dbReference type="Pfam" id="PF13328">
    <property type="entry name" value="HD_4"/>
    <property type="match status" value="1"/>
</dbReference>
<dbReference type="InterPro" id="IPR012676">
    <property type="entry name" value="TGS-like"/>
</dbReference>
<dbReference type="Gene3D" id="1.10.3210.10">
    <property type="entry name" value="Hypothetical protein af1432"/>
    <property type="match status" value="1"/>
</dbReference>
<dbReference type="Pfam" id="PF04607">
    <property type="entry name" value="RelA_SpoT"/>
    <property type="match status" value="1"/>
</dbReference>
<dbReference type="Gene3D" id="3.10.20.30">
    <property type="match status" value="1"/>
</dbReference>
<evidence type="ECO:0008006" key="7">
    <source>
        <dbReference type="Google" id="ProtNLM"/>
    </source>
</evidence>
<evidence type="ECO:0000313" key="5">
    <source>
        <dbReference type="EMBL" id="PIR94705.1"/>
    </source>
</evidence>
<dbReference type="PANTHER" id="PTHR21262:SF31">
    <property type="entry name" value="GTP PYROPHOSPHOKINASE"/>
    <property type="match status" value="1"/>
</dbReference>
<organism evidence="5 6">
    <name type="scientific">Candidatus Falkowbacteria bacterium CG10_big_fil_rev_8_21_14_0_10_37_6</name>
    <dbReference type="NCBI Taxonomy" id="1974563"/>
    <lineage>
        <taxon>Bacteria</taxon>
        <taxon>Candidatus Falkowiibacteriota</taxon>
    </lineage>
</organism>
<protein>
    <recommendedName>
        <fullName evidence="7">TGS domain-containing protein</fullName>
    </recommendedName>
</protein>
<dbReference type="Proteomes" id="UP000228614">
    <property type="component" value="Unassembled WGS sequence"/>
</dbReference>
<proteinExistence type="inferred from homology"/>
<dbReference type="CDD" id="cd01668">
    <property type="entry name" value="TGS_RSH"/>
    <property type="match status" value="1"/>
</dbReference>
<name>A0A2H0V6K4_9BACT</name>
<dbReference type="GO" id="GO:0005886">
    <property type="term" value="C:plasma membrane"/>
    <property type="evidence" value="ECO:0007669"/>
    <property type="project" value="TreeGrafter"/>
</dbReference>
<dbReference type="InterPro" id="IPR033655">
    <property type="entry name" value="TGS_RelA/SpoT"/>
</dbReference>
<dbReference type="AlphaFoldDB" id="A0A2H0V6K4"/>
<dbReference type="InterPro" id="IPR004095">
    <property type="entry name" value="TGS"/>
</dbReference>
<comment type="similarity">
    <text evidence="2">Belongs to the relA/spoT family.</text>
</comment>
<feature type="domain" description="HD" evidence="3">
    <location>
        <begin position="44"/>
        <end position="142"/>
    </location>
</feature>
<dbReference type="PROSITE" id="PS51831">
    <property type="entry name" value="HD"/>
    <property type="match status" value="1"/>
</dbReference>
<dbReference type="FunFam" id="3.10.20.30:FF:000002">
    <property type="entry name" value="GTP pyrophosphokinase (RelA/SpoT)"/>
    <property type="match status" value="1"/>
</dbReference>
<evidence type="ECO:0000259" key="4">
    <source>
        <dbReference type="PROSITE" id="PS51880"/>
    </source>
</evidence>
<accession>A0A2H0V6K4</accession>
<dbReference type="Pfam" id="PF02824">
    <property type="entry name" value="TGS"/>
    <property type="match status" value="1"/>
</dbReference>
<dbReference type="FunFam" id="1.10.3210.10:FF:000001">
    <property type="entry name" value="GTP pyrophosphokinase RelA"/>
    <property type="match status" value="1"/>
</dbReference>
<dbReference type="PANTHER" id="PTHR21262">
    <property type="entry name" value="GUANOSINE-3',5'-BIS DIPHOSPHATE 3'-PYROPHOSPHOHYDROLASE"/>
    <property type="match status" value="1"/>
</dbReference>
<dbReference type="InterPro" id="IPR007685">
    <property type="entry name" value="RelA_SpoT"/>
</dbReference>
<dbReference type="EMBL" id="PFAN01000136">
    <property type="protein sequence ID" value="PIR94705.1"/>
    <property type="molecule type" value="Genomic_DNA"/>
</dbReference>
<dbReference type="SUPFAM" id="SSF109604">
    <property type="entry name" value="HD-domain/PDEase-like"/>
    <property type="match status" value="1"/>
</dbReference>
<dbReference type="InterPro" id="IPR006674">
    <property type="entry name" value="HD_domain"/>
</dbReference>
<dbReference type="SUPFAM" id="SSF81301">
    <property type="entry name" value="Nucleotidyltransferase"/>
    <property type="match status" value="1"/>
</dbReference>
<sequence>MSIDQIIEQVKKNDPKADTDMLKLAYEFAALAHEGQKRKTGEPYIEHSLQVALTLAQIRAELDVVIAGILHDVPEDTTKTLKDIEKNFGKKISFLVEGITKIGTIKYRGVERYVENLKKMFIAMASDIRVIIIKFADRLHNLETLDALPENKRLRIARETMEIYVPIAALLGIWHFKHHMEDLCFQSLYPEEYKKLQYRYDIEQKIENKQFIQNTKNILEPKLMAEKIDNKIEGRFKSLYSIFQKMQQKDRKFSEIYDVFALRIIVDTIADCYRVIGIIHSTWKPKSMRFKDYIAVPKPNGYRALHTTVFGPGGKVTEFQILTKKMYDESLYGIAAHWYYKNKKSNLEKQPKWITDVLEIMRNNPKDVEFVSNVKLGVFQNRIFVFTPKGDVIDLPESSTPIDFAYAVHTDIGNHCAGVLINDRMVSLDSKLKSGDVVEIITEKDRARPGRDWLKIAKTQRARSKIKIALRAQGSGIKRWIGWK</sequence>
<dbReference type="InterPro" id="IPR012675">
    <property type="entry name" value="Beta-grasp_dom_sf"/>
</dbReference>
<evidence type="ECO:0000313" key="6">
    <source>
        <dbReference type="Proteomes" id="UP000228614"/>
    </source>
</evidence>
<dbReference type="CDD" id="cd00077">
    <property type="entry name" value="HDc"/>
    <property type="match status" value="1"/>
</dbReference>
<dbReference type="SMART" id="SM00954">
    <property type="entry name" value="RelA_SpoT"/>
    <property type="match status" value="1"/>
</dbReference>
<evidence type="ECO:0000256" key="1">
    <source>
        <dbReference type="ARBA" id="ARBA00025704"/>
    </source>
</evidence>
<dbReference type="NCBIfam" id="TIGR00691">
    <property type="entry name" value="spoT_relA"/>
    <property type="match status" value="1"/>
</dbReference>
<feature type="domain" description="TGS" evidence="4">
    <location>
        <begin position="381"/>
        <end position="442"/>
    </location>
</feature>
<dbReference type="InterPro" id="IPR043519">
    <property type="entry name" value="NT_sf"/>
</dbReference>
<dbReference type="CDD" id="cd05399">
    <property type="entry name" value="NT_Rel-Spo_like"/>
    <property type="match status" value="1"/>
</dbReference>
<dbReference type="GO" id="GO:0015969">
    <property type="term" value="P:guanosine tetraphosphate metabolic process"/>
    <property type="evidence" value="ECO:0007669"/>
    <property type="project" value="InterPro"/>
</dbReference>
<dbReference type="FunFam" id="3.30.460.10:FF:000001">
    <property type="entry name" value="GTP pyrophosphokinase RelA"/>
    <property type="match status" value="1"/>
</dbReference>
<reference evidence="6" key="1">
    <citation type="submission" date="2017-09" db="EMBL/GenBank/DDBJ databases">
        <title>Depth-based differentiation of microbial function through sediment-hosted aquifers and enrichment of novel symbionts in the deep terrestrial subsurface.</title>
        <authorList>
            <person name="Probst A.J."/>
            <person name="Ladd B."/>
            <person name="Jarett J.K."/>
            <person name="Geller-Mcgrath D.E."/>
            <person name="Sieber C.M.K."/>
            <person name="Emerson J.B."/>
            <person name="Anantharaman K."/>
            <person name="Thomas B.C."/>
            <person name="Malmstrom R."/>
            <person name="Stieglmeier M."/>
            <person name="Klingl A."/>
            <person name="Woyke T."/>
            <person name="Ryan C.M."/>
            <person name="Banfield J.F."/>
        </authorList>
    </citation>
    <scope>NUCLEOTIDE SEQUENCE [LARGE SCALE GENOMIC DNA]</scope>
</reference>
<comment type="caution">
    <text evidence="5">The sequence shown here is derived from an EMBL/GenBank/DDBJ whole genome shotgun (WGS) entry which is preliminary data.</text>
</comment>
<dbReference type="SUPFAM" id="SSF81271">
    <property type="entry name" value="TGS-like"/>
    <property type="match status" value="1"/>
</dbReference>
<evidence type="ECO:0000259" key="3">
    <source>
        <dbReference type="PROSITE" id="PS51831"/>
    </source>
</evidence>